<keyword evidence="3" id="KW-1185">Reference proteome</keyword>
<dbReference type="CDD" id="cd04301">
    <property type="entry name" value="NAT_SF"/>
    <property type="match status" value="1"/>
</dbReference>
<dbReference type="SUPFAM" id="SSF55729">
    <property type="entry name" value="Acyl-CoA N-acyltransferases (Nat)"/>
    <property type="match status" value="1"/>
</dbReference>
<dbReference type="EMBL" id="BAABKG010000001">
    <property type="protein sequence ID" value="GAA5144044.1"/>
    <property type="molecule type" value="Genomic_DNA"/>
</dbReference>
<protein>
    <recommendedName>
        <fullName evidence="1">N-acetyltransferase domain-containing protein</fullName>
    </recommendedName>
</protein>
<dbReference type="InterPro" id="IPR016181">
    <property type="entry name" value="Acyl_CoA_acyltransferase"/>
</dbReference>
<feature type="domain" description="N-acetyltransferase" evidence="1">
    <location>
        <begin position="143"/>
        <end position="300"/>
    </location>
</feature>
<dbReference type="Pfam" id="PF00583">
    <property type="entry name" value="Acetyltransf_1"/>
    <property type="match status" value="1"/>
</dbReference>
<dbReference type="RefSeq" id="WP_345455315.1">
    <property type="nucleotide sequence ID" value="NZ_BAABKG010000001.1"/>
</dbReference>
<evidence type="ECO:0000313" key="3">
    <source>
        <dbReference type="Proteomes" id="UP001500221"/>
    </source>
</evidence>
<dbReference type="Gene3D" id="3.40.630.30">
    <property type="match status" value="1"/>
</dbReference>
<evidence type="ECO:0000259" key="1">
    <source>
        <dbReference type="PROSITE" id="PS51186"/>
    </source>
</evidence>
<accession>A0ABP9PDI3</accession>
<organism evidence="2 3">
    <name type="scientific">Nocardioides marinquilinus</name>
    <dbReference type="NCBI Taxonomy" id="1210400"/>
    <lineage>
        <taxon>Bacteria</taxon>
        <taxon>Bacillati</taxon>
        <taxon>Actinomycetota</taxon>
        <taxon>Actinomycetes</taxon>
        <taxon>Propionibacteriales</taxon>
        <taxon>Nocardioidaceae</taxon>
        <taxon>Nocardioides</taxon>
    </lineage>
</organism>
<dbReference type="InterPro" id="IPR000182">
    <property type="entry name" value="GNAT_dom"/>
</dbReference>
<gene>
    <name evidence="2" type="ORF">GCM10023340_10910</name>
</gene>
<reference evidence="3" key="1">
    <citation type="journal article" date="2019" name="Int. J. Syst. Evol. Microbiol.">
        <title>The Global Catalogue of Microorganisms (GCM) 10K type strain sequencing project: providing services to taxonomists for standard genome sequencing and annotation.</title>
        <authorList>
            <consortium name="The Broad Institute Genomics Platform"/>
            <consortium name="The Broad Institute Genome Sequencing Center for Infectious Disease"/>
            <person name="Wu L."/>
            <person name="Ma J."/>
        </authorList>
    </citation>
    <scope>NUCLEOTIDE SEQUENCE [LARGE SCALE GENOMIC DNA]</scope>
    <source>
        <strain evidence="3">JCM 18459</strain>
    </source>
</reference>
<dbReference type="Proteomes" id="UP001500221">
    <property type="component" value="Unassembled WGS sequence"/>
</dbReference>
<comment type="caution">
    <text evidence="2">The sequence shown here is derived from an EMBL/GenBank/DDBJ whole genome shotgun (WGS) entry which is preliminary data.</text>
</comment>
<name>A0ABP9PDI3_9ACTN</name>
<sequence length="300" mass="32361">MTSVRVVPMADADLARWRADQAAAGAPLPGRDDVDDWRALDVVAGDVVVGGAVLTLKREGPVVRCAVRLLQTTVPAERREVWSHLADALAAHAREWGADVVTTAVAPALAGAFQHAGYLATMTGVSKRLDPDAAPELQDDRRVAVRPMTPEERQRFAEEAREFLRAGMERAGVLPAPGAPMARMDDQLRRIAGASPPDDELLMTGTMGPDGEPVGRAWATLVRPDGPEGPVDFLGNTLDLFEPFRGQGLTKSLLGALVRHVRALGVRDVHLRVYAHDAAARRTFLEHGAGVDDVHLRREL</sequence>
<proteinExistence type="predicted"/>
<dbReference type="PROSITE" id="PS51186">
    <property type="entry name" value="GNAT"/>
    <property type="match status" value="1"/>
</dbReference>
<evidence type="ECO:0000313" key="2">
    <source>
        <dbReference type="EMBL" id="GAA5144044.1"/>
    </source>
</evidence>